<dbReference type="InterPro" id="IPR036318">
    <property type="entry name" value="FAD-bd_PCMH-like_sf"/>
</dbReference>
<comment type="caution">
    <text evidence="9">The sequence shown here is derived from an EMBL/GenBank/DDBJ whole genome shotgun (WGS) entry which is preliminary data.</text>
</comment>
<evidence type="ECO:0000256" key="6">
    <source>
        <dbReference type="ARBA" id="ARBA00023180"/>
    </source>
</evidence>
<dbReference type="GO" id="GO:0071949">
    <property type="term" value="F:FAD binding"/>
    <property type="evidence" value="ECO:0007669"/>
    <property type="project" value="InterPro"/>
</dbReference>
<evidence type="ECO:0000259" key="8">
    <source>
        <dbReference type="PROSITE" id="PS51387"/>
    </source>
</evidence>
<dbReference type="InterPro" id="IPR012951">
    <property type="entry name" value="BBE"/>
</dbReference>
<dbReference type="PANTHER" id="PTHR32448">
    <property type="entry name" value="OS08G0158400 PROTEIN"/>
    <property type="match status" value="1"/>
</dbReference>
<organism evidence="9 10">
    <name type="scientific">Miscanthus lutarioriparius</name>
    <dbReference type="NCBI Taxonomy" id="422564"/>
    <lineage>
        <taxon>Eukaryota</taxon>
        <taxon>Viridiplantae</taxon>
        <taxon>Streptophyta</taxon>
        <taxon>Embryophyta</taxon>
        <taxon>Tracheophyta</taxon>
        <taxon>Spermatophyta</taxon>
        <taxon>Magnoliopsida</taxon>
        <taxon>Liliopsida</taxon>
        <taxon>Poales</taxon>
        <taxon>Poaceae</taxon>
        <taxon>PACMAD clade</taxon>
        <taxon>Panicoideae</taxon>
        <taxon>Andropogonodae</taxon>
        <taxon>Andropogoneae</taxon>
        <taxon>Saccharinae</taxon>
        <taxon>Miscanthus</taxon>
    </lineage>
</organism>
<feature type="domain" description="FAD-binding PCMH-type" evidence="8">
    <location>
        <begin position="86"/>
        <end position="270"/>
    </location>
</feature>
<dbReference type="InterPro" id="IPR016166">
    <property type="entry name" value="FAD-bd_PCMH"/>
</dbReference>
<name>A0A811PV68_9POAL</name>
<keyword evidence="6" id="KW-0325">Glycoprotein</keyword>
<dbReference type="AlphaFoldDB" id="A0A811PV68"/>
<comment type="similarity">
    <text evidence="2">Belongs to the oxygen-dependent FAD-linked oxidoreductase family.</text>
</comment>
<dbReference type="InterPro" id="IPR016169">
    <property type="entry name" value="FAD-bd_PCMH_sub2"/>
</dbReference>
<evidence type="ECO:0000256" key="7">
    <source>
        <dbReference type="SAM" id="SignalP"/>
    </source>
</evidence>
<evidence type="ECO:0000256" key="4">
    <source>
        <dbReference type="ARBA" id="ARBA00022729"/>
    </source>
</evidence>
<feature type="signal peptide" evidence="7">
    <location>
        <begin position="1"/>
        <end position="30"/>
    </location>
</feature>
<feature type="chain" id="PRO_5032509394" description="FAD-binding PCMH-type domain-containing protein" evidence="7">
    <location>
        <begin position="31"/>
        <end position="576"/>
    </location>
</feature>
<dbReference type="PROSITE" id="PS51387">
    <property type="entry name" value="FAD_PCMH"/>
    <property type="match status" value="1"/>
</dbReference>
<dbReference type="GO" id="GO:0016491">
    <property type="term" value="F:oxidoreductase activity"/>
    <property type="evidence" value="ECO:0007669"/>
    <property type="project" value="InterPro"/>
</dbReference>
<protein>
    <recommendedName>
        <fullName evidence="8">FAD-binding PCMH-type domain-containing protein</fullName>
    </recommendedName>
</protein>
<keyword evidence="3" id="KW-0285">Flavoprotein</keyword>
<evidence type="ECO:0000313" key="9">
    <source>
        <dbReference type="EMBL" id="CAD6247461.1"/>
    </source>
</evidence>
<dbReference type="InterPro" id="IPR016167">
    <property type="entry name" value="FAD-bd_PCMH_sub1"/>
</dbReference>
<keyword evidence="5" id="KW-0274">FAD</keyword>
<dbReference type="EMBL" id="CAJGYO010000007">
    <property type="protein sequence ID" value="CAD6247461.1"/>
    <property type="molecule type" value="Genomic_DNA"/>
</dbReference>
<keyword evidence="10" id="KW-1185">Reference proteome</keyword>
<reference evidence="9" key="1">
    <citation type="submission" date="2020-10" db="EMBL/GenBank/DDBJ databases">
        <authorList>
            <person name="Han B."/>
            <person name="Lu T."/>
            <person name="Zhao Q."/>
            <person name="Huang X."/>
            <person name="Zhao Y."/>
        </authorList>
    </citation>
    <scope>NUCLEOTIDE SEQUENCE</scope>
</reference>
<sequence>MTSKTKAVVRPRSAHLSLLFLLLLAPPCSAQEQDGGVALHGSFVRCVARLSPATADPSRLVHAPSAASYPSLLNATIQNLRFASARTPRPALLLTPATVAEARACVACCRRHGLTVRARSGGHDYEGLSYRSVLRPGADAGARSFAVVDVAALRDVRVDAARRVARVGPGATLGELYYAVARDSDGALGFPAGICPTVCVGGHLSGGGFGPMMRKHGLGADNVVDAEVVDAEGRLLDRAAMGEGLFWAIRGGGGGSFGVVISWTVRLVPVPRVVSAFTVRRLVHRGDRRQTQAAVRLLAKWQRVAHALPDDLFVKAAMEPELDGAGERHPLVTFKSLFLGNCSGMVAEMSAHLPELGVRASDCRDMSWIQSMLYFYGYTEAAEEVLLDRSLQPKDYYKVKLDYVTTPIQAAGLAGLLARVVEDRGGSIDVDPQGGAMGETPESATPYAHRRGYLYNVQYFVKWGGDANVSYEDAHLAWVRGVHRFMTPYASAKPRAAYVNFRDLDLGQNVEGETTYEAARAWGEMYFRGNFRRLAVVKAEVDPDQVFWSEQSIPPLLGVGEETGERHSPSGLLSDS</sequence>
<dbReference type="Pfam" id="PF08031">
    <property type="entry name" value="BBE"/>
    <property type="match status" value="1"/>
</dbReference>
<accession>A0A811PV68</accession>
<evidence type="ECO:0000256" key="2">
    <source>
        <dbReference type="ARBA" id="ARBA00005466"/>
    </source>
</evidence>
<comment type="cofactor">
    <cofactor evidence="1">
        <name>FAD</name>
        <dbReference type="ChEBI" id="CHEBI:57692"/>
    </cofactor>
</comment>
<dbReference type="Pfam" id="PF01565">
    <property type="entry name" value="FAD_binding_4"/>
    <property type="match status" value="1"/>
</dbReference>
<evidence type="ECO:0000256" key="3">
    <source>
        <dbReference type="ARBA" id="ARBA00022630"/>
    </source>
</evidence>
<dbReference type="Gene3D" id="3.40.462.20">
    <property type="match status" value="1"/>
</dbReference>
<dbReference type="Gene3D" id="3.30.465.10">
    <property type="match status" value="1"/>
</dbReference>
<dbReference type="SUPFAM" id="SSF56176">
    <property type="entry name" value="FAD-binding/transporter-associated domain-like"/>
    <property type="match status" value="1"/>
</dbReference>
<proteinExistence type="inferred from homology"/>
<gene>
    <name evidence="9" type="ORF">NCGR_LOCUS31653</name>
</gene>
<keyword evidence="4 7" id="KW-0732">Signal</keyword>
<evidence type="ECO:0000256" key="1">
    <source>
        <dbReference type="ARBA" id="ARBA00001974"/>
    </source>
</evidence>
<dbReference type="Gene3D" id="3.30.43.10">
    <property type="entry name" value="Uridine Diphospho-n-acetylenolpyruvylglucosamine Reductase, domain 2"/>
    <property type="match status" value="1"/>
</dbReference>
<evidence type="ECO:0000313" key="10">
    <source>
        <dbReference type="Proteomes" id="UP000604825"/>
    </source>
</evidence>
<dbReference type="OrthoDB" id="407275at2759"/>
<evidence type="ECO:0000256" key="5">
    <source>
        <dbReference type="ARBA" id="ARBA00022827"/>
    </source>
</evidence>
<dbReference type="Proteomes" id="UP000604825">
    <property type="component" value="Unassembled WGS sequence"/>
</dbReference>
<dbReference type="InterPro" id="IPR006094">
    <property type="entry name" value="Oxid_FAD_bind_N"/>
</dbReference>